<protein>
    <submittedName>
        <fullName evidence="1">Uncharacterized protein</fullName>
    </submittedName>
</protein>
<gene>
    <name evidence="1" type="ORF">NK6_9948</name>
</gene>
<reference evidence="1 2" key="1">
    <citation type="submission" date="2014-11" db="EMBL/GenBank/DDBJ databases">
        <title>Symbiosis island explosion on the genome of extra-slow-growing strains of soybean bradyrhizobia with massive insertion sequences.</title>
        <authorList>
            <person name="Iida T."/>
            <person name="Minamisawa K."/>
        </authorList>
    </citation>
    <scope>NUCLEOTIDE SEQUENCE [LARGE SCALE GENOMIC DNA]</scope>
    <source>
        <strain evidence="1 2">NK6</strain>
    </source>
</reference>
<accession>A0A0E4FZF1</accession>
<organism evidence="1 2">
    <name type="scientific">Bradyrhizobium diazoefficiens</name>
    <dbReference type="NCBI Taxonomy" id="1355477"/>
    <lineage>
        <taxon>Bacteria</taxon>
        <taxon>Pseudomonadati</taxon>
        <taxon>Pseudomonadota</taxon>
        <taxon>Alphaproteobacteria</taxon>
        <taxon>Hyphomicrobiales</taxon>
        <taxon>Nitrobacteraceae</taxon>
        <taxon>Bradyrhizobium</taxon>
    </lineage>
</organism>
<evidence type="ECO:0000313" key="1">
    <source>
        <dbReference type="EMBL" id="BAR63081.1"/>
    </source>
</evidence>
<proteinExistence type="predicted"/>
<evidence type="ECO:0000313" key="2">
    <source>
        <dbReference type="Proteomes" id="UP000063308"/>
    </source>
</evidence>
<dbReference type="Proteomes" id="UP000063308">
    <property type="component" value="Chromosome"/>
</dbReference>
<dbReference type="EMBL" id="AP014685">
    <property type="protein sequence ID" value="BAR63081.1"/>
    <property type="molecule type" value="Genomic_DNA"/>
</dbReference>
<dbReference type="AlphaFoldDB" id="A0A0E4FZF1"/>
<sequence>MRGVSKGEATSRAFILRDARKSALLRMRNCE</sequence>
<name>A0A0E4FZF1_9BRAD</name>